<evidence type="ECO:0000313" key="18">
    <source>
        <dbReference type="EMBL" id="CRK81414.1"/>
    </source>
</evidence>
<dbReference type="Proteomes" id="UP000199087">
    <property type="component" value="Unassembled WGS sequence"/>
</dbReference>
<dbReference type="PROSITE" id="PS50885">
    <property type="entry name" value="HAMP"/>
    <property type="match status" value="1"/>
</dbReference>
<dbReference type="CDD" id="cd06225">
    <property type="entry name" value="HAMP"/>
    <property type="match status" value="1"/>
</dbReference>
<dbReference type="Pfam" id="PF00672">
    <property type="entry name" value="HAMP"/>
    <property type="match status" value="1"/>
</dbReference>
<evidence type="ECO:0000259" key="16">
    <source>
        <dbReference type="PROSITE" id="PS50109"/>
    </source>
</evidence>
<dbReference type="Gene3D" id="6.10.340.10">
    <property type="match status" value="1"/>
</dbReference>
<dbReference type="Pfam" id="PF02518">
    <property type="entry name" value="HATPase_c"/>
    <property type="match status" value="1"/>
</dbReference>
<evidence type="ECO:0000313" key="19">
    <source>
        <dbReference type="Proteomes" id="UP000199087"/>
    </source>
</evidence>
<dbReference type="SMART" id="SM00387">
    <property type="entry name" value="HATPase_c"/>
    <property type="match status" value="1"/>
</dbReference>
<dbReference type="InterPro" id="IPR003661">
    <property type="entry name" value="HisK_dim/P_dom"/>
</dbReference>
<dbReference type="SMART" id="SM00388">
    <property type="entry name" value="HisKA"/>
    <property type="match status" value="1"/>
</dbReference>
<gene>
    <name evidence="18" type="ORF">BN000_01316</name>
</gene>
<evidence type="ECO:0000256" key="6">
    <source>
        <dbReference type="ARBA" id="ARBA00022679"/>
    </source>
</evidence>
<dbReference type="Gene3D" id="3.30.565.10">
    <property type="entry name" value="Histidine kinase-like ATPase, C-terminal domain"/>
    <property type="match status" value="1"/>
</dbReference>
<organism evidence="18 19">
    <name type="scientific">Neobacillus massiliamazoniensis</name>
    <dbReference type="NCBI Taxonomy" id="1499688"/>
    <lineage>
        <taxon>Bacteria</taxon>
        <taxon>Bacillati</taxon>
        <taxon>Bacillota</taxon>
        <taxon>Bacilli</taxon>
        <taxon>Bacillales</taxon>
        <taxon>Bacillaceae</taxon>
        <taxon>Neobacillus</taxon>
    </lineage>
</organism>
<keyword evidence="4" id="KW-1003">Cell membrane</keyword>
<keyword evidence="13 15" id="KW-0472">Membrane</keyword>
<comment type="subcellular location">
    <subcellularLocation>
        <location evidence="2">Cell membrane</location>
        <topology evidence="2">Multi-pass membrane protein</topology>
    </subcellularLocation>
</comment>
<keyword evidence="9 18" id="KW-0418">Kinase</keyword>
<evidence type="ECO:0000256" key="9">
    <source>
        <dbReference type="ARBA" id="ARBA00022777"/>
    </source>
</evidence>
<evidence type="ECO:0000256" key="2">
    <source>
        <dbReference type="ARBA" id="ARBA00004651"/>
    </source>
</evidence>
<protein>
    <recommendedName>
        <fullName evidence="3">histidine kinase</fullName>
        <ecNumber evidence="3">2.7.13.3</ecNumber>
    </recommendedName>
</protein>
<dbReference type="GO" id="GO:0005886">
    <property type="term" value="C:plasma membrane"/>
    <property type="evidence" value="ECO:0007669"/>
    <property type="project" value="UniProtKB-SubCell"/>
</dbReference>
<dbReference type="GO" id="GO:0005524">
    <property type="term" value="F:ATP binding"/>
    <property type="evidence" value="ECO:0007669"/>
    <property type="project" value="UniProtKB-KW"/>
</dbReference>
<keyword evidence="10" id="KW-0067">ATP-binding</keyword>
<dbReference type="RefSeq" id="WP_090632391.1">
    <property type="nucleotide sequence ID" value="NZ_CVRB01000001.1"/>
</dbReference>
<dbReference type="Pfam" id="PF00512">
    <property type="entry name" value="HisKA"/>
    <property type="match status" value="1"/>
</dbReference>
<dbReference type="AlphaFoldDB" id="A0A0U1NTQ6"/>
<dbReference type="Gene3D" id="1.10.287.130">
    <property type="match status" value="1"/>
</dbReference>
<evidence type="ECO:0000256" key="3">
    <source>
        <dbReference type="ARBA" id="ARBA00012438"/>
    </source>
</evidence>
<dbReference type="STRING" id="1499688.BN000_01316"/>
<dbReference type="InterPro" id="IPR036097">
    <property type="entry name" value="HisK_dim/P_sf"/>
</dbReference>
<keyword evidence="6" id="KW-0808">Transferase</keyword>
<dbReference type="PROSITE" id="PS50109">
    <property type="entry name" value="HIS_KIN"/>
    <property type="match status" value="1"/>
</dbReference>
<proteinExistence type="predicted"/>
<dbReference type="CDD" id="cd00082">
    <property type="entry name" value="HisKA"/>
    <property type="match status" value="1"/>
</dbReference>
<evidence type="ECO:0000256" key="14">
    <source>
        <dbReference type="SAM" id="Coils"/>
    </source>
</evidence>
<evidence type="ECO:0000256" key="4">
    <source>
        <dbReference type="ARBA" id="ARBA00022475"/>
    </source>
</evidence>
<dbReference type="PANTHER" id="PTHR45528:SF1">
    <property type="entry name" value="SENSOR HISTIDINE KINASE CPXA"/>
    <property type="match status" value="1"/>
</dbReference>
<keyword evidence="8" id="KW-0547">Nucleotide-binding</keyword>
<reference evidence="19" key="1">
    <citation type="submission" date="2015-05" db="EMBL/GenBank/DDBJ databases">
        <authorList>
            <person name="Urmite Genomes"/>
        </authorList>
    </citation>
    <scope>NUCLEOTIDE SEQUENCE [LARGE SCALE GENOMIC DNA]</scope>
    <source>
        <strain evidence="19">LF1</strain>
    </source>
</reference>
<dbReference type="EMBL" id="CVRB01000001">
    <property type="protein sequence ID" value="CRK81414.1"/>
    <property type="molecule type" value="Genomic_DNA"/>
</dbReference>
<name>A0A0U1NTQ6_9BACI</name>
<comment type="catalytic activity">
    <reaction evidence="1">
        <text>ATP + protein L-histidine = ADP + protein N-phospho-L-histidine.</text>
        <dbReference type="EC" id="2.7.13.3"/>
    </reaction>
</comment>
<evidence type="ECO:0000256" key="10">
    <source>
        <dbReference type="ARBA" id="ARBA00022840"/>
    </source>
</evidence>
<dbReference type="CDD" id="cd00075">
    <property type="entry name" value="HATPase"/>
    <property type="match status" value="1"/>
</dbReference>
<evidence type="ECO:0000256" key="12">
    <source>
        <dbReference type="ARBA" id="ARBA00023012"/>
    </source>
</evidence>
<dbReference type="PRINTS" id="PR00344">
    <property type="entry name" value="BCTRLSENSOR"/>
</dbReference>
<evidence type="ECO:0000256" key="15">
    <source>
        <dbReference type="SAM" id="Phobius"/>
    </source>
</evidence>
<keyword evidence="7 15" id="KW-0812">Transmembrane</keyword>
<evidence type="ECO:0000256" key="13">
    <source>
        <dbReference type="ARBA" id="ARBA00023136"/>
    </source>
</evidence>
<dbReference type="InterPro" id="IPR050398">
    <property type="entry name" value="HssS/ArlS-like"/>
</dbReference>
<dbReference type="SUPFAM" id="SSF47384">
    <property type="entry name" value="Homodimeric domain of signal transducing histidine kinase"/>
    <property type="match status" value="1"/>
</dbReference>
<keyword evidence="11 15" id="KW-1133">Transmembrane helix</keyword>
<dbReference type="EC" id="2.7.13.3" evidence="3"/>
<dbReference type="PANTHER" id="PTHR45528">
    <property type="entry name" value="SENSOR HISTIDINE KINASE CPXA"/>
    <property type="match status" value="1"/>
</dbReference>
<feature type="domain" description="HAMP" evidence="17">
    <location>
        <begin position="78"/>
        <end position="130"/>
    </location>
</feature>
<dbReference type="InterPro" id="IPR036890">
    <property type="entry name" value="HATPase_C_sf"/>
</dbReference>
<accession>A0A0U1NTQ6</accession>
<feature type="transmembrane region" description="Helical" evidence="15">
    <location>
        <begin position="7"/>
        <end position="28"/>
    </location>
</feature>
<dbReference type="SMART" id="SM00304">
    <property type="entry name" value="HAMP"/>
    <property type="match status" value="1"/>
</dbReference>
<dbReference type="InterPro" id="IPR004358">
    <property type="entry name" value="Sig_transdc_His_kin-like_C"/>
</dbReference>
<evidence type="ECO:0000259" key="17">
    <source>
        <dbReference type="PROSITE" id="PS50885"/>
    </source>
</evidence>
<feature type="coiled-coil region" evidence="14">
    <location>
        <begin position="111"/>
        <end position="138"/>
    </location>
</feature>
<dbReference type="FunFam" id="3.30.565.10:FF:000006">
    <property type="entry name" value="Sensor histidine kinase WalK"/>
    <property type="match status" value="1"/>
</dbReference>
<evidence type="ECO:0000256" key="7">
    <source>
        <dbReference type="ARBA" id="ARBA00022692"/>
    </source>
</evidence>
<evidence type="ECO:0000256" key="1">
    <source>
        <dbReference type="ARBA" id="ARBA00000085"/>
    </source>
</evidence>
<dbReference type="InterPro" id="IPR003660">
    <property type="entry name" value="HAMP_dom"/>
</dbReference>
<feature type="transmembrane region" description="Helical" evidence="15">
    <location>
        <begin position="57"/>
        <end position="81"/>
    </location>
</feature>
<dbReference type="OrthoDB" id="335833at2"/>
<dbReference type="SUPFAM" id="SSF55874">
    <property type="entry name" value="ATPase domain of HSP90 chaperone/DNA topoisomerase II/histidine kinase"/>
    <property type="match status" value="1"/>
</dbReference>
<keyword evidence="14" id="KW-0175">Coiled coil</keyword>
<keyword evidence="5" id="KW-0597">Phosphoprotein</keyword>
<dbReference type="SUPFAM" id="SSF158472">
    <property type="entry name" value="HAMP domain-like"/>
    <property type="match status" value="1"/>
</dbReference>
<dbReference type="GO" id="GO:0000155">
    <property type="term" value="F:phosphorelay sensor kinase activity"/>
    <property type="evidence" value="ECO:0007669"/>
    <property type="project" value="InterPro"/>
</dbReference>
<evidence type="ECO:0000256" key="8">
    <source>
        <dbReference type="ARBA" id="ARBA00022741"/>
    </source>
</evidence>
<dbReference type="InterPro" id="IPR005467">
    <property type="entry name" value="His_kinase_dom"/>
</dbReference>
<keyword evidence="19" id="KW-1185">Reference proteome</keyword>
<evidence type="ECO:0000256" key="5">
    <source>
        <dbReference type="ARBA" id="ARBA00022553"/>
    </source>
</evidence>
<keyword evidence="12" id="KW-0902">Two-component regulatory system</keyword>
<evidence type="ECO:0000256" key="11">
    <source>
        <dbReference type="ARBA" id="ARBA00022989"/>
    </source>
</evidence>
<feature type="domain" description="Histidine kinase" evidence="16">
    <location>
        <begin position="138"/>
        <end position="354"/>
    </location>
</feature>
<sequence>MKMKLLYKLLAINAFVIIATVAGISLGFRHYSISLIEQNRMMAYNNFLTFKETTQRYLLYTSLTIIPLSILFGWIVTRAIVRPLTKMRGLLEQIGKGNYMVRFHVRSKDEIGDLAQSFNEMSRELERIERLRRNLVADVAHELRTPLSTILGYIEAMKDGILPATPQLLSKSYSEVQRIVRLVEDLHQLTLIEGENRNENWHETIDVKKCAAEVVENFLLRWKEKAIHFQMKTSENQILVKMKKSRLIQLFINLFDNTVRYTPSGESVLLEIKVYQQQVYIKLTNTGVEIPDQSLPLVFERFYRVDQSRSREQGGGSGIGLAIVSDIVKRSNGEIWATSTNSKTTFHILLPLSN</sequence>
<dbReference type="InterPro" id="IPR003594">
    <property type="entry name" value="HATPase_dom"/>
</dbReference>